<reference evidence="2 3" key="1">
    <citation type="journal article" date="2015" name="Stand. Genomic Sci.">
        <title>Complete genome sequence and description of Salinispira pacifica gen. nov., sp. nov., a novel spirochaete isolated form a hypersaline microbial mat.</title>
        <authorList>
            <person name="Ben Hania W."/>
            <person name="Joseph M."/>
            <person name="Schumann P."/>
            <person name="Bunk B."/>
            <person name="Fiebig A."/>
            <person name="Sproer C."/>
            <person name="Klenk H.P."/>
            <person name="Fardeau M.L."/>
            <person name="Spring S."/>
        </authorList>
    </citation>
    <scope>NUCLEOTIDE SEQUENCE [LARGE SCALE GENOMIC DNA]</scope>
    <source>
        <strain evidence="2 3">L21-RPul-D2</strain>
    </source>
</reference>
<keyword evidence="1" id="KW-1133">Transmembrane helix</keyword>
<dbReference type="KEGG" id="slr:L21SP2_0750"/>
<dbReference type="RefSeq" id="WP_024267106.1">
    <property type="nucleotide sequence ID" value="NC_023035.1"/>
</dbReference>
<proteinExistence type="predicted"/>
<feature type="transmembrane region" description="Helical" evidence="1">
    <location>
        <begin position="182"/>
        <end position="200"/>
    </location>
</feature>
<accession>V5WEW6</accession>
<feature type="transmembrane region" description="Helical" evidence="1">
    <location>
        <begin position="156"/>
        <end position="176"/>
    </location>
</feature>
<keyword evidence="1" id="KW-0472">Membrane</keyword>
<feature type="transmembrane region" description="Helical" evidence="1">
    <location>
        <begin position="212"/>
        <end position="234"/>
    </location>
</feature>
<gene>
    <name evidence="2" type="ORF">L21SP2_0750</name>
</gene>
<dbReference type="EMBL" id="CP006939">
    <property type="protein sequence ID" value="AHC14175.1"/>
    <property type="molecule type" value="Genomic_DNA"/>
</dbReference>
<dbReference type="Proteomes" id="UP000018680">
    <property type="component" value="Chromosome"/>
</dbReference>
<feature type="transmembrane region" description="Helical" evidence="1">
    <location>
        <begin position="126"/>
        <end position="147"/>
    </location>
</feature>
<dbReference type="AlphaFoldDB" id="V5WEW6"/>
<feature type="transmembrane region" description="Helical" evidence="1">
    <location>
        <begin position="90"/>
        <end position="114"/>
    </location>
</feature>
<protein>
    <submittedName>
        <fullName evidence="2">Uncharacterized protein</fullName>
    </submittedName>
</protein>
<dbReference type="STRING" id="1307761.L21SP2_0750"/>
<keyword evidence="3" id="KW-1185">Reference proteome</keyword>
<name>V5WEW6_9SPIO</name>
<feature type="transmembrane region" description="Helical" evidence="1">
    <location>
        <begin position="20"/>
        <end position="40"/>
    </location>
</feature>
<dbReference type="HOGENOM" id="CLU_099729_0_0_12"/>
<evidence type="ECO:0000313" key="3">
    <source>
        <dbReference type="Proteomes" id="UP000018680"/>
    </source>
</evidence>
<evidence type="ECO:0000313" key="2">
    <source>
        <dbReference type="EMBL" id="AHC14175.1"/>
    </source>
</evidence>
<sequence>MNNSVTLFRLELKHLWRQGIFAAFLFLGLVLVPVLTLLPAQWHRAGLFLILYVDAALAGFLFSGGLTLLENGQNLRPALEIIPGARKTILLLRIASFALLAGVVSLLVFTLAALMLPGSISPASALYLSCFLIIGSVPSTVLGMIAAENKESTNGFLLGAIPAMFLFLPALILLFLSRDWTVVFLSFVLPGGGAVLAARAEQFSGEFMQDIAGIRVFIISGGVGLANTALYSWLCIRRYLKRPGGL</sequence>
<keyword evidence="1" id="KW-0812">Transmembrane</keyword>
<feature type="transmembrane region" description="Helical" evidence="1">
    <location>
        <begin position="46"/>
        <end position="69"/>
    </location>
</feature>
<organism evidence="2 3">
    <name type="scientific">Salinispira pacifica</name>
    <dbReference type="NCBI Taxonomy" id="1307761"/>
    <lineage>
        <taxon>Bacteria</taxon>
        <taxon>Pseudomonadati</taxon>
        <taxon>Spirochaetota</taxon>
        <taxon>Spirochaetia</taxon>
        <taxon>Spirochaetales</taxon>
        <taxon>Spirochaetaceae</taxon>
        <taxon>Salinispira</taxon>
    </lineage>
</organism>
<evidence type="ECO:0000256" key="1">
    <source>
        <dbReference type="SAM" id="Phobius"/>
    </source>
</evidence>